<dbReference type="InterPro" id="IPR031521">
    <property type="entry name" value="DUF4695"/>
</dbReference>
<dbReference type="AlphaFoldDB" id="A0AAW2HUT9"/>
<accession>A0AAW2HUT9</accession>
<evidence type="ECO:0000256" key="1">
    <source>
        <dbReference type="SAM" id="MobiDB-lite"/>
    </source>
</evidence>
<protein>
    <submittedName>
        <fullName evidence="2">Uncharacterized protein</fullName>
    </submittedName>
</protein>
<feature type="region of interest" description="Disordered" evidence="1">
    <location>
        <begin position="84"/>
        <end position="136"/>
    </location>
</feature>
<dbReference type="Pfam" id="PF15766">
    <property type="entry name" value="DUF4695"/>
    <property type="match status" value="1"/>
</dbReference>
<reference evidence="2" key="1">
    <citation type="journal article" date="2024" name="Gigascience">
        <title>Chromosome-level genome of the poultry shaft louse Menopon gallinae provides insight into the host-switching and adaptive evolution of parasitic lice.</title>
        <authorList>
            <person name="Xu Y."/>
            <person name="Ma L."/>
            <person name="Liu S."/>
            <person name="Liang Y."/>
            <person name="Liu Q."/>
            <person name="He Z."/>
            <person name="Tian L."/>
            <person name="Duan Y."/>
            <person name="Cai W."/>
            <person name="Li H."/>
            <person name="Song F."/>
        </authorList>
    </citation>
    <scope>NUCLEOTIDE SEQUENCE</scope>
    <source>
        <strain evidence="2">Cailab_2023a</strain>
    </source>
</reference>
<evidence type="ECO:0000313" key="2">
    <source>
        <dbReference type="EMBL" id="KAL0273055.1"/>
    </source>
</evidence>
<feature type="compositionally biased region" description="Polar residues" evidence="1">
    <location>
        <begin position="126"/>
        <end position="136"/>
    </location>
</feature>
<sequence>MDTVYPEPLSRLYRRAVRKNIHKNNSGRYRTQPVTFAEIQEVDEESITDEVPEKSAAAASKSELDLKAKFEEFKRQRDRDLWESERLASKGRDCASPTEEKSFHFNGGNSQSGSGVYSSLFMAPSRGNSSFQRPSV</sequence>
<dbReference type="EMBL" id="JARGDH010000003">
    <property type="protein sequence ID" value="KAL0273055.1"/>
    <property type="molecule type" value="Genomic_DNA"/>
</dbReference>
<gene>
    <name evidence="2" type="ORF">PYX00_005822</name>
</gene>
<comment type="caution">
    <text evidence="2">The sequence shown here is derived from an EMBL/GenBank/DDBJ whole genome shotgun (WGS) entry which is preliminary data.</text>
</comment>
<proteinExistence type="predicted"/>
<feature type="compositionally biased region" description="Polar residues" evidence="1">
    <location>
        <begin position="107"/>
        <end position="117"/>
    </location>
</feature>
<organism evidence="2">
    <name type="scientific">Menopon gallinae</name>
    <name type="common">poultry shaft louse</name>
    <dbReference type="NCBI Taxonomy" id="328185"/>
    <lineage>
        <taxon>Eukaryota</taxon>
        <taxon>Metazoa</taxon>
        <taxon>Ecdysozoa</taxon>
        <taxon>Arthropoda</taxon>
        <taxon>Hexapoda</taxon>
        <taxon>Insecta</taxon>
        <taxon>Pterygota</taxon>
        <taxon>Neoptera</taxon>
        <taxon>Paraneoptera</taxon>
        <taxon>Psocodea</taxon>
        <taxon>Troctomorpha</taxon>
        <taxon>Phthiraptera</taxon>
        <taxon>Amblycera</taxon>
        <taxon>Menoponidae</taxon>
        <taxon>Menopon</taxon>
    </lineage>
</organism>
<name>A0AAW2HUT9_9NEOP</name>
<feature type="compositionally biased region" description="Basic and acidic residues" evidence="1">
    <location>
        <begin position="84"/>
        <end position="103"/>
    </location>
</feature>